<gene>
    <name evidence="1" type="ORF">Pcinc_000609</name>
</gene>
<proteinExistence type="predicted"/>
<sequence length="130" mass="14414">MHWCLSEDAPPFVQDGSSLIELDTEHSFLQDSVWNRRIFKKNDLFLAVKVPSKADFDLSASAKASKDLLLINICDPVVFFAAASVNVDRSDANRFDIFNCVITDGRIAEDNISLPVNFVTNCGFTLDGLV</sequence>
<keyword evidence="2" id="KW-1185">Reference proteome</keyword>
<dbReference type="AlphaFoldDB" id="A0AAE1L490"/>
<dbReference type="Proteomes" id="UP001286313">
    <property type="component" value="Unassembled WGS sequence"/>
</dbReference>
<evidence type="ECO:0000313" key="2">
    <source>
        <dbReference type="Proteomes" id="UP001286313"/>
    </source>
</evidence>
<name>A0AAE1L490_PETCI</name>
<protein>
    <submittedName>
        <fullName evidence="1">Uncharacterized protein</fullName>
    </submittedName>
</protein>
<evidence type="ECO:0000313" key="1">
    <source>
        <dbReference type="EMBL" id="KAK3895686.1"/>
    </source>
</evidence>
<reference evidence="1" key="1">
    <citation type="submission" date="2023-10" db="EMBL/GenBank/DDBJ databases">
        <title>Genome assemblies of two species of porcelain crab, Petrolisthes cinctipes and Petrolisthes manimaculis (Anomura: Porcellanidae).</title>
        <authorList>
            <person name="Angst P."/>
        </authorList>
    </citation>
    <scope>NUCLEOTIDE SEQUENCE</scope>
    <source>
        <strain evidence="1">PB745_01</strain>
        <tissue evidence="1">Gill</tissue>
    </source>
</reference>
<accession>A0AAE1L490</accession>
<organism evidence="1 2">
    <name type="scientific">Petrolisthes cinctipes</name>
    <name type="common">Flat porcelain crab</name>
    <dbReference type="NCBI Taxonomy" id="88211"/>
    <lineage>
        <taxon>Eukaryota</taxon>
        <taxon>Metazoa</taxon>
        <taxon>Ecdysozoa</taxon>
        <taxon>Arthropoda</taxon>
        <taxon>Crustacea</taxon>
        <taxon>Multicrustacea</taxon>
        <taxon>Malacostraca</taxon>
        <taxon>Eumalacostraca</taxon>
        <taxon>Eucarida</taxon>
        <taxon>Decapoda</taxon>
        <taxon>Pleocyemata</taxon>
        <taxon>Anomura</taxon>
        <taxon>Galatheoidea</taxon>
        <taxon>Porcellanidae</taxon>
        <taxon>Petrolisthes</taxon>
    </lineage>
</organism>
<comment type="caution">
    <text evidence="1">The sequence shown here is derived from an EMBL/GenBank/DDBJ whole genome shotgun (WGS) entry which is preliminary data.</text>
</comment>
<dbReference type="EMBL" id="JAWQEG010000033">
    <property type="protein sequence ID" value="KAK3895686.1"/>
    <property type="molecule type" value="Genomic_DNA"/>
</dbReference>